<keyword evidence="2" id="KW-0328">Glycosyltransferase</keyword>
<dbReference type="GO" id="GO:0016760">
    <property type="term" value="F:cellulose synthase (UDP-forming) activity"/>
    <property type="evidence" value="ECO:0007669"/>
    <property type="project" value="InterPro"/>
</dbReference>
<keyword evidence="4 8" id="KW-0812">Transmembrane</keyword>
<dbReference type="GO" id="GO:0071555">
    <property type="term" value="P:cell wall organization"/>
    <property type="evidence" value="ECO:0007669"/>
    <property type="project" value="UniProtKB-KW"/>
</dbReference>
<feature type="transmembrane region" description="Helical" evidence="8">
    <location>
        <begin position="421"/>
        <end position="440"/>
    </location>
</feature>
<evidence type="ECO:0000256" key="4">
    <source>
        <dbReference type="ARBA" id="ARBA00022692"/>
    </source>
</evidence>
<reference evidence="9" key="1">
    <citation type="submission" date="2023-03" db="EMBL/GenBank/DDBJ databases">
        <authorList>
            <person name="Julca I."/>
        </authorList>
    </citation>
    <scope>NUCLEOTIDE SEQUENCE</scope>
</reference>
<dbReference type="Proteomes" id="UP001161247">
    <property type="component" value="Chromosome 2"/>
</dbReference>
<feature type="transmembrane region" description="Helical" evidence="8">
    <location>
        <begin position="553"/>
        <end position="572"/>
    </location>
</feature>
<accession>A0AAV1CEI8</accession>
<keyword evidence="6 8" id="KW-0472">Membrane</keyword>
<evidence type="ECO:0000256" key="6">
    <source>
        <dbReference type="ARBA" id="ARBA00023136"/>
    </source>
</evidence>
<dbReference type="Pfam" id="PF03552">
    <property type="entry name" value="Cellulose_synt"/>
    <property type="match status" value="2"/>
</dbReference>
<dbReference type="AlphaFoldDB" id="A0AAV1CEI8"/>
<feature type="transmembrane region" description="Helical" evidence="8">
    <location>
        <begin position="56"/>
        <end position="78"/>
    </location>
</feature>
<comment type="subcellular location">
    <subcellularLocation>
        <location evidence="1">Endomembrane system</location>
    </subcellularLocation>
</comment>
<feature type="transmembrane region" description="Helical" evidence="8">
    <location>
        <begin position="613"/>
        <end position="632"/>
    </location>
</feature>
<keyword evidence="5 8" id="KW-1133">Transmembrane helix</keyword>
<protein>
    <submittedName>
        <fullName evidence="9">OLC1v1028945C1</fullName>
    </submittedName>
</protein>
<keyword evidence="7" id="KW-0961">Cell wall biogenesis/degradation</keyword>
<feature type="transmembrane region" description="Helical" evidence="8">
    <location>
        <begin position="578"/>
        <end position="601"/>
    </location>
</feature>
<evidence type="ECO:0000256" key="7">
    <source>
        <dbReference type="ARBA" id="ARBA00023316"/>
    </source>
</evidence>
<keyword evidence="10" id="KW-1185">Reference proteome</keyword>
<dbReference type="GO" id="GO:0030244">
    <property type="term" value="P:cellulose biosynthetic process"/>
    <property type="evidence" value="ECO:0007669"/>
    <property type="project" value="InterPro"/>
</dbReference>
<dbReference type="GO" id="GO:0012505">
    <property type="term" value="C:endomembrane system"/>
    <property type="evidence" value="ECO:0007669"/>
    <property type="project" value="UniProtKB-SubCell"/>
</dbReference>
<evidence type="ECO:0000256" key="1">
    <source>
        <dbReference type="ARBA" id="ARBA00004308"/>
    </source>
</evidence>
<evidence type="ECO:0000313" key="9">
    <source>
        <dbReference type="EMBL" id="CAI9093443.1"/>
    </source>
</evidence>
<evidence type="ECO:0000256" key="2">
    <source>
        <dbReference type="ARBA" id="ARBA00022676"/>
    </source>
</evidence>
<evidence type="ECO:0000313" key="10">
    <source>
        <dbReference type="Proteomes" id="UP001161247"/>
    </source>
</evidence>
<proteinExistence type="predicted"/>
<dbReference type="EMBL" id="OX459119">
    <property type="protein sequence ID" value="CAI9093443.1"/>
    <property type="molecule type" value="Genomic_DNA"/>
</dbReference>
<dbReference type="GO" id="GO:0016020">
    <property type="term" value="C:membrane"/>
    <property type="evidence" value="ECO:0007669"/>
    <property type="project" value="InterPro"/>
</dbReference>
<evidence type="ECO:0000256" key="3">
    <source>
        <dbReference type="ARBA" id="ARBA00022679"/>
    </source>
</evidence>
<name>A0AAV1CEI8_OLDCO</name>
<evidence type="ECO:0000256" key="5">
    <source>
        <dbReference type="ARBA" id="ARBA00022989"/>
    </source>
</evidence>
<keyword evidence="3" id="KW-0808">Transferase</keyword>
<evidence type="ECO:0000256" key="8">
    <source>
        <dbReference type="SAM" id="Phobius"/>
    </source>
</evidence>
<sequence>MKNLMAATTTAGKPQLHSVRLLRRAYFNGAFAAVYLSAVLAFFYRHVISLIIQSKTLASISISISVLIADLVLAFMWFTCQSCRMKMIVREVQLENLDKVITSKESFPAMDIFVCTADPYKEPPLNVVNTALSVMAYDYPPEKLSVYVSDDGGSELTLFAFMEAAKFGRFWLPFCNQNNVMDRCPHAYFNSNHSASWETQNIKDKYESMKKKIESVMKKGKVTDEYLTGEEEHEAFSQWKQGIFTRQQHPSVIQVLLESGKDKDIAGNSMPNLVYVSREKSKDSFHQFKAGALNTLPEIPELGPDYSVKEHIKSRHVMNLAHHVAGCKYEVGTHWGSEIGFKYGTVVEDFYTGYLLQCEGWHSIFYHPKRPAFLGDVPISLFDIISQNKRWFVGFLDVAFSKHSPLTYGVKAMGYLQASSYGHYSLWAIWSIPIVIYAFIPQLSLLNKMCIFPQMSDPWFKLYSFLFLGAYGRHCLDFILAQGTIARWWSEQRFWLIRGLTSHTFATFEVVTRSLGINIATQGFNVTSKVIDDEQAKRYDQGIFEFGVESPMFVPLSMAAILNLVAFLYGFLKINLDGFFVQMFVAGFGVLNSVPIYEAMILRRDKGRMPTKITIISALLVFVLYVASLFVLNM</sequence>
<feature type="transmembrane region" description="Helical" evidence="8">
    <location>
        <begin position="25"/>
        <end position="44"/>
    </location>
</feature>
<dbReference type="InterPro" id="IPR005150">
    <property type="entry name" value="Cellulose_synth"/>
</dbReference>
<gene>
    <name evidence="9" type="ORF">OLC1_LOCUS4848</name>
</gene>
<organism evidence="9 10">
    <name type="scientific">Oldenlandia corymbosa var. corymbosa</name>
    <dbReference type="NCBI Taxonomy" id="529605"/>
    <lineage>
        <taxon>Eukaryota</taxon>
        <taxon>Viridiplantae</taxon>
        <taxon>Streptophyta</taxon>
        <taxon>Embryophyta</taxon>
        <taxon>Tracheophyta</taxon>
        <taxon>Spermatophyta</taxon>
        <taxon>Magnoliopsida</taxon>
        <taxon>eudicotyledons</taxon>
        <taxon>Gunneridae</taxon>
        <taxon>Pentapetalae</taxon>
        <taxon>asterids</taxon>
        <taxon>lamiids</taxon>
        <taxon>Gentianales</taxon>
        <taxon>Rubiaceae</taxon>
        <taxon>Rubioideae</taxon>
        <taxon>Spermacoceae</taxon>
        <taxon>Hedyotis-Oldenlandia complex</taxon>
        <taxon>Oldenlandia</taxon>
    </lineage>
</organism>
<dbReference type="PANTHER" id="PTHR13301">
    <property type="entry name" value="X-BOX TRANSCRIPTION FACTOR-RELATED"/>
    <property type="match status" value="1"/>
</dbReference>